<dbReference type="EMBL" id="FPBA01000021">
    <property type="protein sequence ID" value="SFT98191.1"/>
    <property type="molecule type" value="Genomic_DNA"/>
</dbReference>
<organism evidence="2 3">
    <name type="scientific">Geodermatophilus amargosae</name>
    <dbReference type="NCBI Taxonomy" id="1296565"/>
    <lineage>
        <taxon>Bacteria</taxon>
        <taxon>Bacillati</taxon>
        <taxon>Actinomycetota</taxon>
        <taxon>Actinomycetes</taxon>
        <taxon>Geodermatophilales</taxon>
        <taxon>Geodermatophilaceae</taxon>
        <taxon>Geodermatophilus</taxon>
    </lineage>
</organism>
<evidence type="ECO:0000313" key="2">
    <source>
        <dbReference type="EMBL" id="SFT98191.1"/>
    </source>
</evidence>
<protein>
    <submittedName>
        <fullName evidence="2">Uncharacterized protein</fullName>
    </submittedName>
</protein>
<reference evidence="3" key="1">
    <citation type="submission" date="2016-10" db="EMBL/GenBank/DDBJ databases">
        <authorList>
            <person name="Varghese N."/>
            <person name="Submissions S."/>
        </authorList>
    </citation>
    <scope>NUCLEOTIDE SEQUENCE [LARGE SCALE GENOMIC DNA]</scope>
    <source>
        <strain evidence="3">DSM 46136</strain>
    </source>
</reference>
<accession>A0A1I7CFL7</accession>
<gene>
    <name evidence="2" type="ORF">SAMN05660657_04405</name>
</gene>
<sequence>MVVAAALALAGLLAATVGSPQARRRRRERRWLHEQARTEVARTAWSIPDASTRLWQAWTCFSKSVVSRLSWIFRRCAMPVAESRSPTSVRALTAGGADTDTILAAMASELLAERMAEARMGGQYRLLEATYRLLDRRILDAAVTCLDQDGARPLARWLATLRELRRAAETTRSSPVKPEAMVVLTDGDRLTSSQTSKVLVYVGGTTFRVPFRLELVVNLGQTSVVIRLGAIEEVALSSNACGFFLIRRRLAGPMERSRTVPSPAPAGPVARRPTGSTGASGAGRRWRRLETFSLFCDTRDAAIGAPNVTKISLRCDECLAASPATQTCLLTRNVGSTS</sequence>
<evidence type="ECO:0000313" key="3">
    <source>
        <dbReference type="Proteomes" id="UP000199546"/>
    </source>
</evidence>
<dbReference type="STRING" id="1296565.SAMN05660657_04405"/>
<name>A0A1I7CFL7_9ACTN</name>
<dbReference type="AlphaFoldDB" id="A0A1I7CFL7"/>
<dbReference type="Proteomes" id="UP000199546">
    <property type="component" value="Unassembled WGS sequence"/>
</dbReference>
<feature type="region of interest" description="Disordered" evidence="1">
    <location>
        <begin position="256"/>
        <end position="283"/>
    </location>
</feature>
<evidence type="ECO:0000256" key="1">
    <source>
        <dbReference type="SAM" id="MobiDB-lite"/>
    </source>
</evidence>
<proteinExistence type="predicted"/>
<keyword evidence="3" id="KW-1185">Reference proteome</keyword>